<evidence type="ECO:0000259" key="8">
    <source>
        <dbReference type="Pfam" id="PF01385"/>
    </source>
</evidence>
<keyword evidence="7" id="KW-0233">DNA recombination</keyword>
<dbReference type="PANTHER" id="PTHR30405">
    <property type="entry name" value="TRANSPOSASE"/>
    <property type="match status" value="1"/>
</dbReference>
<organism evidence="11 12">
    <name type="scientific">Bacillus bruguierae</name>
    <dbReference type="NCBI Taxonomy" id="3127667"/>
    <lineage>
        <taxon>Bacteria</taxon>
        <taxon>Bacillati</taxon>
        <taxon>Bacillota</taxon>
        <taxon>Bacilli</taxon>
        <taxon>Bacillales</taxon>
        <taxon>Bacillaceae</taxon>
        <taxon>Bacillus</taxon>
    </lineage>
</organism>
<evidence type="ECO:0000256" key="7">
    <source>
        <dbReference type="ARBA" id="ARBA00023172"/>
    </source>
</evidence>
<dbReference type="NCBIfam" id="NF040570">
    <property type="entry name" value="guided_TnpB"/>
    <property type="match status" value="1"/>
</dbReference>
<keyword evidence="3" id="KW-0815">Transposition</keyword>
<dbReference type="PANTHER" id="PTHR30405:SF25">
    <property type="entry name" value="RNA-GUIDED DNA ENDONUCLEASE INSQ-RELATED"/>
    <property type="match status" value="1"/>
</dbReference>
<keyword evidence="12" id="KW-1185">Reference proteome</keyword>
<evidence type="ECO:0000256" key="3">
    <source>
        <dbReference type="ARBA" id="ARBA00022578"/>
    </source>
</evidence>
<accession>A0ABU8FBV3</accession>
<comment type="similarity">
    <text evidence="2">In the N-terminal section; belongs to the transposase 2 family.</text>
</comment>
<comment type="caution">
    <text evidence="11">The sequence shown here is derived from an EMBL/GenBank/DDBJ whole genome shotgun (WGS) entry which is preliminary data.</text>
</comment>
<dbReference type="EMBL" id="JBAWSX010000001">
    <property type="protein sequence ID" value="MEI4800161.1"/>
    <property type="molecule type" value="Genomic_DNA"/>
</dbReference>
<evidence type="ECO:0000256" key="1">
    <source>
        <dbReference type="ARBA" id="ARBA00008761"/>
    </source>
</evidence>
<evidence type="ECO:0000256" key="2">
    <source>
        <dbReference type="ARBA" id="ARBA00011044"/>
    </source>
</evidence>
<comment type="similarity">
    <text evidence="1">In the C-terminal section; belongs to the transposase 35 family.</text>
</comment>
<keyword evidence="6" id="KW-0238">DNA-binding</keyword>
<dbReference type="Pfam" id="PF07282">
    <property type="entry name" value="Cas12f1-like_TNB"/>
    <property type="match status" value="1"/>
</dbReference>
<dbReference type="InterPro" id="IPR001959">
    <property type="entry name" value="Transposase"/>
</dbReference>
<feature type="domain" description="Transposase putative helix-turn-helix" evidence="10">
    <location>
        <begin position="1"/>
        <end position="45"/>
    </location>
</feature>
<dbReference type="InterPro" id="IPR021027">
    <property type="entry name" value="Transposase_put_HTH"/>
</dbReference>
<evidence type="ECO:0000256" key="4">
    <source>
        <dbReference type="ARBA" id="ARBA00022723"/>
    </source>
</evidence>
<feature type="domain" description="Probable transposase IS891/IS1136/IS1341" evidence="8">
    <location>
        <begin position="168"/>
        <end position="299"/>
    </location>
</feature>
<evidence type="ECO:0000259" key="9">
    <source>
        <dbReference type="Pfam" id="PF07282"/>
    </source>
</evidence>
<dbReference type="InterPro" id="IPR051399">
    <property type="entry name" value="RNA-guided_DNA_endo/Transpos"/>
</dbReference>
<evidence type="ECO:0000256" key="5">
    <source>
        <dbReference type="ARBA" id="ARBA00022833"/>
    </source>
</evidence>
<keyword evidence="5" id="KW-0862">Zinc</keyword>
<evidence type="ECO:0000313" key="12">
    <source>
        <dbReference type="Proteomes" id="UP001372526"/>
    </source>
</evidence>
<dbReference type="InterPro" id="IPR010095">
    <property type="entry name" value="Cas12f1-like_TNB"/>
</dbReference>
<proteinExistence type="inferred from homology"/>
<dbReference type="Pfam" id="PF12323">
    <property type="entry name" value="HTH_OrfB_IS605"/>
    <property type="match status" value="1"/>
</dbReference>
<keyword evidence="4" id="KW-0479">Metal-binding</keyword>
<evidence type="ECO:0000256" key="6">
    <source>
        <dbReference type="ARBA" id="ARBA00023125"/>
    </source>
</evidence>
<dbReference type="RefSeq" id="WP_336471154.1">
    <property type="nucleotide sequence ID" value="NZ_JBAWSX010000001.1"/>
</dbReference>
<keyword evidence="11" id="KW-0378">Hydrolase</keyword>
<gene>
    <name evidence="11" type="ORF">WAZ07_02270</name>
</gene>
<evidence type="ECO:0000259" key="10">
    <source>
        <dbReference type="Pfam" id="PF12323"/>
    </source>
</evidence>
<reference evidence="11 12" key="1">
    <citation type="submission" date="2024-01" db="EMBL/GenBank/DDBJ databases">
        <title>Seven novel Bacillus-like species.</title>
        <authorList>
            <person name="Liu G."/>
        </authorList>
    </citation>
    <scope>NUCLEOTIDE SEQUENCE [LARGE SCALE GENOMIC DNA]</scope>
    <source>
        <strain evidence="11 12">FJAT-51639</strain>
    </source>
</reference>
<evidence type="ECO:0000313" key="11">
    <source>
        <dbReference type="EMBL" id="MEI4800161.1"/>
    </source>
</evidence>
<protein>
    <submittedName>
        <fullName evidence="11">RNA-guided endonuclease TnpB family protein</fullName>
    </submittedName>
</protein>
<sequence>MKKSYKIEINPTQEQKSKIHQTIGVSRFIYNFYISHNKEVYEKEGRFVSGMDFSKWLNNEYIPNNEDKAWIKNVSSKATKQAIMNGEKAFKNFFKGLSGFPKFKKKKKQDVKCYFPKNNKTDWTVERHRVKIPTLGFVRLKEYGYILKNAIVTSGTVSKKAGRYYVSILCEVEGTQVKPKLEETGLGIDLGIKDFAICSTGEVHENINKTGRVRKLERKLKREQRSLSRKYENLKKRGEKSATNKRANIYKNILSVQKLHVRLVNIRLEYVKSVVNKLVKTKPTYITIEDLNIKGMMKNKHLSKAVAQQCFYTFQTWLLAKCKEYGIELRQVGRFYPSSKLCSCCGHKKVDLKLSDRVYTCECGNEIDRDLNASINLLQAKEYTILT</sequence>
<dbReference type="GO" id="GO:0004519">
    <property type="term" value="F:endonuclease activity"/>
    <property type="evidence" value="ECO:0007669"/>
    <property type="project" value="UniProtKB-KW"/>
</dbReference>
<dbReference type="Proteomes" id="UP001372526">
    <property type="component" value="Unassembled WGS sequence"/>
</dbReference>
<name>A0ABU8FBV3_9BACI</name>
<feature type="domain" description="Cas12f1-like TNB" evidence="9">
    <location>
        <begin position="311"/>
        <end position="377"/>
    </location>
</feature>
<dbReference type="NCBIfam" id="TIGR01766">
    <property type="entry name" value="IS200/IS605 family accessory protein TnpB-like domain"/>
    <property type="match status" value="1"/>
</dbReference>
<keyword evidence="11" id="KW-0255">Endonuclease</keyword>
<keyword evidence="11" id="KW-0540">Nuclease</keyword>
<dbReference type="Pfam" id="PF01385">
    <property type="entry name" value="OrfB_IS605"/>
    <property type="match status" value="1"/>
</dbReference>